<dbReference type="Proteomes" id="UP000670925">
    <property type="component" value="Unassembled WGS sequence"/>
</dbReference>
<proteinExistence type="predicted"/>
<organism evidence="1 2">
    <name type="scientific">Acinetobacter haemolyticus</name>
    <dbReference type="NCBI Taxonomy" id="29430"/>
    <lineage>
        <taxon>Bacteria</taxon>
        <taxon>Pseudomonadati</taxon>
        <taxon>Pseudomonadota</taxon>
        <taxon>Gammaproteobacteria</taxon>
        <taxon>Moraxellales</taxon>
        <taxon>Moraxellaceae</taxon>
        <taxon>Acinetobacter</taxon>
    </lineage>
</organism>
<dbReference type="RefSeq" id="WP_208464750.1">
    <property type="nucleotide sequence ID" value="NZ_JAGFOT010000017.1"/>
</dbReference>
<sequence length="313" mass="37456">MAKKHVLHPIQTLKDWQGDDWDVYEERKMPIGFSVYLGWLYGAPRTGSKSIIMTKELVAYLKTATYRQAIEELGLSSTLISRMRRILELQKKVVRRNRAWIIQHQDEILNYSYSMLQERYGLSKGAVKYYSNYLVNQLGITQRHKRIFERYYEIEKIYQVHKVEISKCRNFKELKNILQTDDYAARRFHELACSELNVSPMSELHLKNLDKIWHWRYQHRDTILSPTMTIQQIAKQLKTTTDEIYNARKALRRRLAIKERIGPVKIKIEDWVLQHAEDLETLKVGELKHKYQISKSQISHRRMLLKKLKQHKT</sequence>
<evidence type="ECO:0000313" key="2">
    <source>
        <dbReference type="Proteomes" id="UP000670925"/>
    </source>
</evidence>
<dbReference type="EMBL" id="JAGFOT010000017">
    <property type="protein sequence ID" value="MBO3659318.1"/>
    <property type="molecule type" value="Genomic_DNA"/>
</dbReference>
<comment type="caution">
    <text evidence="1">The sequence shown here is derived from an EMBL/GenBank/DDBJ whole genome shotgun (WGS) entry which is preliminary data.</text>
</comment>
<reference evidence="1" key="1">
    <citation type="submission" date="2021-03" db="EMBL/GenBank/DDBJ databases">
        <title>Acinetobacter spp. whole-genome sequenced from Terengganu.</title>
        <authorList>
            <person name="Mohd Rani F."/>
        </authorList>
    </citation>
    <scope>NUCLEOTIDE SEQUENCE</scope>
    <source>
        <strain evidence="1">AC1502</strain>
    </source>
</reference>
<evidence type="ECO:0000313" key="1">
    <source>
        <dbReference type="EMBL" id="MBO3659318.1"/>
    </source>
</evidence>
<protein>
    <recommendedName>
        <fullName evidence="3">Replication protein</fullName>
    </recommendedName>
</protein>
<accession>A0AAW4J9T2</accession>
<name>A0AAW4J9T2_ACIHA</name>
<gene>
    <name evidence="1" type="ORF">J5N55_14665</name>
</gene>
<evidence type="ECO:0008006" key="3">
    <source>
        <dbReference type="Google" id="ProtNLM"/>
    </source>
</evidence>
<dbReference type="AlphaFoldDB" id="A0AAW4J9T2"/>